<organism evidence="2 3">
    <name type="scientific">Alteromonas hispanica</name>
    <dbReference type="NCBI Taxonomy" id="315421"/>
    <lineage>
        <taxon>Bacteria</taxon>
        <taxon>Pseudomonadati</taxon>
        <taxon>Pseudomonadota</taxon>
        <taxon>Gammaproteobacteria</taxon>
        <taxon>Alteromonadales</taxon>
        <taxon>Alteromonadaceae</taxon>
        <taxon>Alteromonas/Salinimonas group</taxon>
        <taxon>Alteromonas</taxon>
    </lineage>
</organism>
<accession>A0A6L9MVJ3</accession>
<reference evidence="2 3" key="1">
    <citation type="submission" date="2020-01" db="EMBL/GenBank/DDBJ databases">
        <title>Genomes of bacteria type strains.</title>
        <authorList>
            <person name="Chen J."/>
            <person name="Zhu S."/>
            <person name="Yang J."/>
        </authorList>
    </citation>
    <scope>NUCLEOTIDE SEQUENCE [LARGE SCALE GENOMIC DNA]</scope>
    <source>
        <strain evidence="2 3">LMG 22958</strain>
    </source>
</reference>
<dbReference type="AlphaFoldDB" id="A0A6L9MVJ3"/>
<keyword evidence="3" id="KW-1185">Reference proteome</keyword>
<proteinExistence type="predicted"/>
<evidence type="ECO:0000256" key="1">
    <source>
        <dbReference type="SAM" id="SignalP"/>
    </source>
</evidence>
<sequence>MKYLTLLASLFLSTLAIAQERPVADKELVLELKAYCMELAEDEGTDNKSLNEYLLDCINEELEAEGYQPITVVPS</sequence>
<dbReference type="Proteomes" id="UP000478837">
    <property type="component" value="Unassembled WGS sequence"/>
</dbReference>
<protein>
    <submittedName>
        <fullName evidence="2">Uncharacterized protein</fullName>
    </submittedName>
</protein>
<evidence type="ECO:0000313" key="3">
    <source>
        <dbReference type="Proteomes" id="UP000478837"/>
    </source>
</evidence>
<keyword evidence="1" id="KW-0732">Signal</keyword>
<name>A0A6L9MVJ3_9ALTE</name>
<dbReference type="RefSeq" id="WP_163111947.1">
    <property type="nucleotide sequence ID" value="NZ_JAAAWP010000006.1"/>
</dbReference>
<comment type="caution">
    <text evidence="2">The sequence shown here is derived from an EMBL/GenBank/DDBJ whole genome shotgun (WGS) entry which is preliminary data.</text>
</comment>
<evidence type="ECO:0000313" key="2">
    <source>
        <dbReference type="EMBL" id="NDW22077.1"/>
    </source>
</evidence>
<feature type="signal peptide" evidence="1">
    <location>
        <begin position="1"/>
        <end position="18"/>
    </location>
</feature>
<gene>
    <name evidence="2" type="ORF">GTW09_11130</name>
</gene>
<dbReference type="EMBL" id="JAAAWP010000006">
    <property type="protein sequence ID" value="NDW22077.1"/>
    <property type="molecule type" value="Genomic_DNA"/>
</dbReference>
<feature type="chain" id="PRO_5026823431" evidence="1">
    <location>
        <begin position="19"/>
        <end position="75"/>
    </location>
</feature>